<keyword evidence="2" id="KW-0812">Transmembrane</keyword>
<evidence type="ECO:0000313" key="4">
    <source>
        <dbReference type="Proteomes" id="UP000053766"/>
    </source>
</evidence>
<dbReference type="PANTHER" id="PTHR21523">
    <property type="match status" value="1"/>
</dbReference>
<dbReference type="PANTHER" id="PTHR21523:SF38">
    <property type="entry name" value="MLT-TEN (MLT-10) RELATED"/>
    <property type="match status" value="1"/>
</dbReference>
<name>A0A0D8XV56_DICVI</name>
<gene>
    <name evidence="3" type="ORF">DICVIV_05515</name>
</gene>
<feature type="transmembrane region" description="Helical" evidence="2">
    <location>
        <begin position="6"/>
        <end position="26"/>
    </location>
</feature>
<protein>
    <submittedName>
        <fullName evidence="3">Uncharacterized protein</fullName>
    </submittedName>
</protein>
<dbReference type="OrthoDB" id="5870064at2759"/>
<proteinExistence type="predicted"/>
<reference evidence="3 4" key="1">
    <citation type="submission" date="2013-11" db="EMBL/GenBank/DDBJ databases">
        <title>Draft genome of the bovine lungworm Dictyocaulus viviparus.</title>
        <authorList>
            <person name="Mitreva M."/>
        </authorList>
    </citation>
    <scope>NUCLEOTIDE SEQUENCE [LARGE SCALE GENOMIC DNA]</scope>
    <source>
        <strain evidence="3 4">HannoverDv2000</strain>
    </source>
</reference>
<dbReference type="EMBL" id="KN716269">
    <property type="protein sequence ID" value="KJH48400.1"/>
    <property type="molecule type" value="Genomic_DNA"/>
</dbReference>
<accession>A0A0D8XV56</accession>
<sequence>MAIFYGYFMSVILFNADHISLLMFIFMQITTFYNLRVFEFESALCEFDPTMLGQVKSKYFAFDIKNLKEGASHLFTVVLLLMHKTQSNTVLIPSPFPRPTTARANELLPYVSRVEKAVYEQCVSEAKSTVSLAKCAVRVFDSSNHMKKKTMLTKTKKSKSFITVIVHKKSSKHWMYIPQNFTVKRRTGSISHSAYGFKISNNSKVSPIKKQTRKQPKKWSMLESEKPMRRPSFSASLFPKKPFAAEREFVESLTNDSSRRTRRTKRESGTTNNGLSVNFRDVAMKYLQKMFGKSSNTSNLDNLRILHDHFKNTDKINNFFKQMNEENRRLYEKVALPIDSRTPEIANEAESAVEQILAIVNSFAANKTNTDKISVLSPRLLSLFPETSSVNRFLSPTFFSFQKSGYLSLPELFDIISSDQKYQQLMLDIVMDVSGAGTILEGLMTKLKPEMDKVKRVKLPLVDELSKNDQTWIKMHNSFSREQAEDYEEKGYAFMNEDQLNLIYTKRDQLVSGMNVTKLGLMSKQEKIKRLEEAIRQMAALGQPEWPIWDNELTELQKKKLGKSTATSTYRAFERSFHQTEEHRRLSH</sequence>
<keyword evidence="2" id="KW-1133">Transmembrane helix</keyword>
<dbReference type="AlphaFoldDB" id="A0A0D8XV56"/>
<dbReference type="InterPro" id="IPR006954">
    <property type="entry name" value="Mlt-10-like"/>
</dbReference>
<feature type="region of interest" description="Disordered" evidence="1">
    <location>
        <begin position="252"/>
        <end position="274"/>
    </location>
</feature>
<evidence type="ECO:0000256" key="1">
    <source>
        <dbReference type="SAM" id="MobiDB-lite"/>
    </source>
</evidence>
<reference evidence="4" key="2">
    <citation type="journal article" date="2016" name="Sci. Rep.">
        <title>Dictyocaulus viviparus genome, variome and transcriptome elucidate lungworm biology and support future intervention.</title>
        <authorList>
            <person name="McNulty S.N."/>
            <person name="Strube C."/>
            <person name="Rosa B.A."/>
            <person name="Martin J.C."/>
            <person name="Tyagi R."/>
            <person name="Choi Y.J."/>
            <person name="Wang Q."/>
            <person name="Hallsworth Pepin K."/>
            <person name="Zhang X."/>
            <person name="Ozersky P."/>
            <person name="Wilson R.K."/>
            <person name="Sternberg P.W."/>
            <person name="Gasser R.B."/>
            <person name="Mitreva M."/>
        </authorList>
    </citation>
    <scope>NUCLEOTIDE SEQUENCE [LARGE SCALE GENOMIC DNA]</scope>
    <source>
        <strain evidence="4">HannoverDv2000</strain>
    </source>
</reference>
<evidence type="ECO:0000313" key="3">
    <source>
        <dbReference type="EMBL" id="KJH48400.1"/>
    </source>
</evidence>
<dbReference type="STRING" id="29172.A0A0D8XV56"/>
<organism evidence="3 4">
    <name type="scientific">Dictyocaulus viviparus</name>
    <name type="common">Bovine lungworm</name>
    <dbReference type="NCBI Taxonomy" id="29172"/>
    <lineage>
        <taxon>Eukaryota</taxon>
        <taxon>Metazoa</taxon>
        <taxon>Ecdysozoa</taxon>
        <taxon>Nematoda</taxon>
        <taxon>Chromadorea</taxon>
        <taxon>Rhabditida</taxon>
        <taxon>Rhabditina</taxon>
        <taxon>Rhabditomorpha</taxon>
        <taxon>Strongyloidea</taxon>
        <taxon>Metastrongylidae</taxon>
        <taxon>Dictyocaulus</taxon>
    </lineage>
</organism>
<keyword evidence="2" id="KW-0472">Membrane</keyword>
<keyword evidence="4" id="KW-1185">Reference proteome</keyword>
<dbReference type="Proteomes" id="UP000053766">
    <property type="component" value="Unassembled WGS sequence"/>
</dbReference>
<evidence type="ECO:0000256" key="2">
    <source>
        <dbReference type="SAM" id="Phobius"/>
    </source>
</evidence>
<dbReference type="Pfam" id="PF04870">
    <property type="entry name" value="Moulting_cycle"/>
    <property type="match status" value="1"/>
</dbReference>